<evidence type="ECO:0000313" key="8">
    <source>
        <dbReference type="Proteomes" id="UP001326613"/>
    </source>
</evidence>
<evidence type="ECO:0000256" key="3">
    <source>
        <dbReference type="ARBA" id="ARBA00022989"/>
    </source>
</evidence>
<dbReference type="PANTHER" id="PTHR30386:SF26">
    <property type="entry name" value="TRANSPORT PROTEIN COMB"/>
    <property type="match status" value="1"/>
</dbReference>
<dbReference type="Gene3D" id="2.40.30.170">
    <property type="match status" value="1"/>
</dbReference>
<gene>
    <name evidence="7" type="ORF">Trichorick_00575</name>
</gene>
<feature type="transmembrane region" description="Helical" evidence="5">
    <location>
        <begin position="16"/>
        <end position="36"/>
    </location>
</feature>
<comment type="subcellular location">
    <subcellularLocation>
        <location evidence="1">Membrane</location>
        <topology evidence="1">Single-pass membrane protein</topology>
    </subcellularLocation>
</comment>
<evidence type="ECO:0000313" key="7">
    <source>
        <dbReference type="EMBL" id="WPY00691.1"/>
    </source>
</evidence>
<proteinExistence type="predicted"/>
<accession>A0ABZ0USV4</accession>
<evidence type="ECO:0000259" key="6">
    <source>
        <dbReference type="Pfam" id="PF25917"/>
    </source>
</evidence>
<feature type="domain" description="Multidrug resistance protein MdtA-like barrel-sandwich hybrid" evidence="6">
    <location>
        <begin position="55"/>
        <end position="249"/>
    </location>
</feature>
<dbReference type="Pfam" id="PF25917">
    <property type="entry name" value="BSH_RND"/>
    <property type="match status" value="1"/>
</dbReference>
<dbReference type="InterPro" id="IPR058625">
    <property type="entry name" value="MdtA-like_BSH"/>
</dbReference>
<dbReference type="PANTHER" id="PTHR30386">
    <property type="entry name" value="MEMBRANE FUSION SUBUNIT OF EMRAB-TOLC MULTIDRUG EFFLUX PUMP"/>
    <property type="match status" value="1"/>
</dbReference>
<keyword evidence="2 5" id="KW-0812">Transmembrane</keyword>
<dbReference type="Proteomes" id="UP001326613">
    <property type="component" value="Chromosome"/>
</dbReference>
<name>A0ABZ0USV4_9RICK</name>
<dbReference type="SUPFAM" id="SSF111369">
    <property type="entry name" value="HlyD-like secretion proteins"/>
    <property type="match status" value="1"/>
</dbReference>
<sequence length="350" mass="39068">MLIIHKAIAKYQNLKYWKYLACLGAIILLYLSYQFYAWCNTQASDNAYIDADISNVSAEISGKINKILILENSQVACGDLIATIDDGEYKANLAKAVADVEASTKDVSIIKQKIIIEQINLEKNKEIAKYTKTNLDIIEVDYRRTIGLNKDNFTSKKLLDIARIAFEKAKSEYIQTAFNLQTSEQNLILLNTQQAVAEAKLESLIQERNIAELHLNNTKIITPIDGIVSNSGLRVGSFVQPGVPLFSVVPNNKLYIRVNFKETQLAKLKVGMQAMIIFDALPNKRFVGKIRSISPATGAKFSLFPPDNATGNFTKIVQRVPVLIDFTESEVKQFNLVPGMSAIVTIRTDQ</sequence>
<evidence type="ECO:0000256" key="1">
    <source>
        <dbReference type="ARBA" id="ARBA00004167"/>
    </source>
</evidence>
<evidence type="ECO:0000256" key="5">
    <source>
        <dbReference type="SAM" id="Phobius"/>
    </source>
</evidence>
<keyword evidence="4 5" id="KW-0472">Membrane</keyword>
<organism evidence="7 8">
    <name type="scientific">Candidatus Trichorickettsia mobilis</name>
    <dbReference type="NCBI Taxonomy" id="1346319"/>
    <lineage>
        <taxon>Bacteria</taxon>
        <taxon>Pseudomonadati</taxon>
        <taxon>Pseudomonadota</taxon>
        <taxon>Alphaproteobacteria</taxon>
        <taxon>Rickettsiales</taxon>
        <taxon>Rickettsiaceae</taxon>
        <taxon>Rickettsieae</taxon>
        <taxon>Candidatus Trichorickettsia</taxon>
    </lineage>
</organism>
<reference evidence="7 8" key="1">
    <citation type="submission" date="2022-10" db="EMBL/GenBank/DDBJ databases">
        <title>Host association and intracellularity evolved multiple times independently in the Rickettsiales.</title>
        <authorList>
            <person name="Castelli M."/>
            <person name="Nardi T."/>
            <person name="Gammuto L."/>
            <person name="Bellinzona G."/>
            <person name="Sabaneyeva E."/>
            <person name="Potekhin A."/>
            <person name="Serra V."/>
            <person name="Petroni G."/>
            <person name="Sassera D."/>
        </authorList>
    </citation>
    <scope>NUCLEOTIDE SEQUENCE [LARGE SCALE GENOMIC DNA]</scope>
    <source>
        <strain evidence="7 8">Kr 154-4</strain>
    </source>
</reference>
<dbReference type="EMBL" id="CP112932">
    <property type="protein sequence ID" value="WPY00691.1"/>
    <property type="molecule type" value="Genomic_DNA"/>
</dbReference>
<evidence type="ECO:0000256" key="4">
    <source>
        <dbReference type="ARBA" id="ARBA00023136"/>
    </source>
</evidence>
<dbReference type="InterPro" id="IPR050739">
    <property type="entry name" value="MFP"/>
</dbReference>
<keyword evidence="8" id="KW-1185">Reference proteome</keyword>
<evidence type="ECO:0000256" key="2">
    <source>
        <dbReference type="ARBA" id="ARBA00022692"/>
    </source>
</evidence>
<keyword evidence="3 5" id="KW-1133">Transmembrane helix</keyword>
<dbReference type="RefSeq" id="WP_323738740.1">
    <property type="nucleotide sequence ID" value="NZ_CP112932.1"/>
</dbReference>
<protein>
    <submittedName>
        <fullName evidence="7">HlyD family secretion protein</fullName>
    </submittedName>
</protein>
<dbReference type="Gene3D" id="2.40.50.100">
    <property type="match status" value="1"/>
</dbReference>